<dbReference type="Gene3D" id="3.15.10.30">
    <property type="entry name" value="Haemolymph juvenile hormone binding protein"/>
    <property type="match status" value="1"/>
</dbReference>
<sequence length="236" mass="26826">MKSVLYLICLLLCSSGTLSYEGHRISKQSHNDNIERPCPLSSMTCIRNYFQSKLGCGPLGEHILKPYYLEKITADMPHSNASVRFEGVRLHGLNTGRITEFYINRDADILVLEVELDKLIMDTERATIIYHRKGKEPLEVTDPSKAYIYGLSLTYTIRDFHGSRWGDQHVYAYLSHPKINLKLGAAHVDNTGKDGDLINLKWFEDMKLTVAETLISLGPVYMTAFFQTKICDMTIS</sequence>
<evidence type="ECO:0000313" key="3">
    <source>
        <dbReference type="Proteomes" id="UP000494106"/>
    </source>
</evidence>
<keyword evidence="1" id="KW-0732">Signal</keyword>
<reference evidence="2 3" key="1">
    <citation type="submission" date="2020-04" db="EMBL/GenBank/DDBJ databases">
        <authorList>
            <person name="Wallbank WR R."/>
            <person name="Pardo Diaz C."/>
            <person name="Kozak K."/>
            <person name="Martin S."/>
            <person name="Jiggins C."/>
            <person name="Moest M."/>
            <person name="Warren A I."/>
            <person name="Byers J.R.P. K."/>
            <person name="Montejo-Kovacevich G."/>
            <person name="Yen C E."/>
        </authorList>
    </citation>
    <scope>NUCLEOTIDE SEQUENCE [LARGE SCALE GENOMIC DNA]</scope>
</reference>
<accession>A0A8S0ZHF4</accession>
<comment type="caution">
    <text evidence="2">The sequence shown here is derived from an EMBL/GenBank/DDBJ whole genome shotgun (WGS) entry which is preliminary data.</text>
</comment>
<feature type="signal peptide" evidence="1">
    <location>
        <begin position="1"/>
        <end position="19"/>
    </location>
</feature>
<dbReference type="Proteomes" id="UP000494106">
    <property type="component" value="Unassembled WGS sequence"/>
</dbReference>
<dbReference type="EMBL" id="CADEBC010000476">
    <property type="protein sequence ID" value="CAB3232226.1"/>
    <property type="molecule type" value="Genomic_DNA"/>
</dbReference>
<gene>
    <name evidence="2" type="ORF">APLA_LOCUS4763</name>
</gene>
<protein>
    <submittedName>
        <fullName evidence="2">Uncharacterized protein</fullName>
    </submittedName>
</protein>
<dbReference type="OrthoDB" id="7446189at2759"/>
<evidence type="ECO:0000256" key="1">
    <source>
        <dbReference type="SAM" id="SignalP"/>
    </source>
</evidence>
<proteinExistence type="predicted"/>
<dbReference type="AlphaFoldDB" id="A0A8S0ZHF4"/>
<feature type="chain" id="PRO_5035818148" evidence="1">
    <location>
        <begin position="20"/>
        <end position="236"/>
    </location>
</feature>
<dbReference type="InterPro" id="IPR038606">
    <property type="entry name" value="To_sf"/>
</dbReference>
<evidence type="ECO:0000313" key="2">
    <source>
        <dbReference type="EMBL" id="CAB3232226.1"/>
    </source>
</evidence>
<keyword evidence="3" id="KW-1185">Reference proteome</keyword>
<organism evidence="2 3">
    <name type="scientific">Arctia plantaginis</name>
    <name type="common">Wood tiger moth</name>
    <name type="synonym">Phalaena plantaginis</name>
    <dbReference type="NCBI Taxonomy" id="874455"/>
    <lineage>
        <taxon>Eukaryota</taxon>
        <taxon>Metazoa</taxon>
        <taxon>Ecdysozoa</taxon>
        <taxon>Arthropoda</taxon>
        <taxon>Hexapoda</taxon>
        <taxon>Insecta</taxon>
        <taxon>Pterygota</taxon>
        <taxon>Neoptera</taxon>
        <taxon>Endopterygota</taxon>
        <taxon>Lepidoptera</taxon>
        <taxon>Glossata</taxon>
        <taxon>Ditrysia</taxon>
        <taxon>Noctuoidea</taxon>
        <taxon>Erebidae</taxon>
        <taxon>Arctiinae</taxon>
        <taxon>Arctia</taxon>
    </lineage>
</organism>
<name>A0A8S0ZHF4_ARCPL</name>